<organism evidence="1 2">
    <name type="scientific">Jatrophihabitans endophyticus</name>
    <dbReference type="NCBI Taxonomy" id="1206085"/>
    <lineage>
        <taxon>Bacteria</taxon>
        <taxon>Bacillati</taxon>
        <taxon>Actinomycetota</taxon>
        <taxon>Actinomycetes</taxon>
        <taxon>Jatrophihabitantales</taxon>
        <taxon>Jatrophihabitantaceae</taxon>
        <taxon>Jatrophihabitans</taxon>
    </lineage>
</organism>
<evidence type="ECO:0000313" key="1">
    <source>
        <dbReference type="EMBL" id="SHG13669.1"/>
    </source>
</evidence>
<accession>A0A1M5HCE8</accession>
<name>A0A1M5HCE8_9ACTN</name>
<dbReference type="Proteomes" id="UP000186132">
    <property type="component" value="Unassembled WGS sequence"/>
</dbReference>
<proteinExistence type="predicted"/>
<sequence length="153" mass="17988">MKPVTEEEQAQLAELRLTDPEYYSYLLRRLDDSDPLPGRRHTLCLRRVEEAFDAGAVRKVKRSMTRTHALLIAETVLRWQVEHEWRVHPLAESYISARLGLSPAEQRWAKEYLKLKGVISIWKPPTLAGYRTTLWLVGQWFVRETTREERGES</sequence>
<gene>
    <name evidence="1" type="ORF">SAMN05443575_1475</name>
</gene>
<keyword evidence="2" id="KW-1185">Reference proteome</keyword>
<protein>
    <submittedName>
        <fullName evidence="1">Uncharacterized protein</fullName>
    </submittedName>
</protein>
<dbReference type="EMBL" id="FQVU01000002">
    <property type="protein sequence ID" value="SHG13669.1"/>
    <property type="molecule type" value="Genomic_DNA"/>
</dbReference>
<dbReference type="AlphaFoldDB" id="A0A1M5HCE8"/>
<evidence type="ECO:0000313" key="2">
    <source>
        <dbReference type="Proteomes" id="UP000186132"/>
    </source>
</evidence>
<reference evidence="1 2" key="1">
    <citation type="submission" date="2016-11" db="EMBL/GenBank/DDBJ databases">
        <authorList>
            <person name="Jaros S."/>
            <person name="Januszkiewicz K."/>
            <person name="Wedrychowicz H."/>
        </authorList>
    </citation>
    <scope>NUCLEOTIDE SEQUENCE [LARGE SCALE GENOMIC DNA]</scope>
    <source>
        <strain evidence="1 2">DSM 45627</strain>
    </source>
</reference>
<dbReference type="RefSeq" id="WP_073388141.1">
    <property type="nucleotide sequence ID" value="NZ_FQVU01000002.1"/>
</dbReference>